<evidence type="ECO:0000313" key="3">
    <source>
        <dbReference type="Proteomes" id="UP000189796"/>
    </source>
</evidence>
<evidence type="ECO:0000256" key="1">
    <source>
        <dbReference type="SAM" id="MobiDB-lite"/>
    </source>
</evidence>
<dbReference type="Proteomes" id="UP000189796">
    <property type="component" value="Chromosome I"/>
</dbReference>
<accession>A0A1M5Y5X8</accession>
<dbReference type="OrthoDB" id="8255844at2"/>
<evidence type="ECO:0000313" key="2">
    <source>
        <dbReference type="EMBL" id="SHI07457.1"/>
    </source>
</evidence>
<name>A0A1M5Y5X8_9BRAD</name>
<organism evidence="2 3">
    <name type="scientific">Bradyrhizobium erythrophlei</name>
    <dbReference type="NCBI Taxonomy" id="1437360"/>
    <lineage>
        <taxon>Bacteria</taxon>
        <taxon>Pseudomonadati</taxon>
        <taxon>Pseudomonadota</taxon>
        <taxon>Alphaproteobacteria</taxon>
        <taxon>Hyphomicrobiales</taxon>
        <taxon>Nitrobacteraceae</taxon>
        <taxon>Bradyrhizobium</taxon>
    </lineage>
</organism>
<gene>
    <name evidence="2" type="ORF">SAMN05443248_7955</name>
</gene>
<dbReference type="AlphaFoldDB" id="A0A1M5Y5X8"/>
<protein>
    <submittedName>
        <fullName evidence="2">Uncharacterized protein</fullName>
    </submittedName>
</protein>
<sequence>MAEYRAYLVGDDGHIMGFEPLVCADDGDAIEKAKRLVTKHSVEIWSGERLVTRLNATEKPDGEAVSHEIKDGRMMPKK</sequence>
<feature type="region of interest" description="Disordered" evidence="1">
    <location>
        <begin position="58"/>
        <end position="78"/>
    </location>
</feature>
<dbReference type="EMBL" id="LT670817">
    <property type="protein sequence ID" value="SHI07457.1"/>
    <property type="molecule type" value="Genomic_DNA"/>
</dbReference>
<dbReference type="RefSeq" id="WP_079606052.1">
    <property type="nucleotide sequence ID" value="NZ_LT670817.1"/>
</dbReference>
<proteinExistence type="predicted"/>
<reference evidence="2 3" key="1">
    <citation type="submission" date="2016-11" db="EMBL/GenBank/DDBJ databases">
        <authorList>
            <person name="Jaros S."/>
            <person name="Januszkiewicz K."/>
            <person name="Wedrychowicz H."/>
        </authorList>
    </citation>
    <scope>NUCLEOTIDE SEQUENCE [LARGE SCALE GENOMIC DNA]</scope>
    <source>
        <strain evidence="2 3">GAS138</strain>
    </source>
</reference>